<comment type="caution">
    <text evidence="2">The sequence shown here is derived from an EMBL/GenBank/DDBJ whole genome shotgun (WGS) entry which is preliminary data.</text>
</comment>
<gene>
    <name evidence="2" type="ORF">DI555_22290</name>
</gene>
<reference evidence="2 3" key="1">
    <citation type="submission" date="2017-08" db="EMBL/GenBank/DDBJ databases">
        <title>Infants hospitalized years apart are colonized by the same room-sourced microbial strains.</title>
        <authorList>
            <person name="Brooks B."/>
            <person name="Olm M.R."/>
            <person name="Firek B.A."/>
            <person name="Baker R."/>
            <person name="Thomas B.C."/>
            <person name="Morowitz M.J."/>
            <person name="Banfield J.F."/>
        </authorList>
    </citation>
    <scope>NUCLEOTIDE SEQUENCE [LARGE SCALE GENOMIC DNA]</scope>
    <source>
        <strain evidence="2">S2_005_002_R2_33</strain>
    </source>
</reference>
<evidence type="ECO:0000313" key="3">
    <source>
        <dbReference type="Proteomes" id="UP000249082"/>
    </source>
</evidence>
<sequence length="250" mass="26890">MERLRNALQNAKNESSDARVPIPQPAPAPAEKRRAFEGLKRRSADPAMEARARAANEAAQRGLAAERERQAKLLRQTLGLEPSEEQAIAKAGAAPTTPKSWTPLLFASSSIPMPVLRSYAAQLERVHGVIAFRGLPGGMKKIAPFAKLSAEMLRIDPGCEGPACAMRGVQIVVDPIVFRQYAVSRVPALAMLPGDPTQPYCERGDEVASTPPSGARLVYGDSALTGLLDEYARLGGKEEVRDAQSLLTVR</sequence>
<dbReference type="EMBL" id="QFPX01000033">
    <property type="protein sequence ID" value="PZQ50904.1"/>
    <property type="molecule type" value="Genomic_DNA"/>
</dbReference>
<organism evidence="2 3">
    <name type="scientific">Novosphingobium pentaromativorans</name>
    <dbReference type="NCBI Taxonomy" id="205844"/>
    <lineage>
        <taxon>Bacteria</taxon>
        <taxon>Pseudomonadati</taxon>
        <taxon>Pseudomonadota</taxon>
        <taxon>Alphaproteobacteria</taxon>
        <taxon>Sphingomonadales</taxon>
        <taxon>Sphingomonadaceae</taxon>
        <taxon>Novosphingobium</taxon>
    </lineage>
</organism>
<dbReference type="Proteomes" id="UP000249082">
    <property type="component" value="Unassembled WGS sequence"/>
</dbReference>
<protein>
    <submittedName>
        <fullName evidence="2">Conjugal transfer protein TrbC</fullName>
    </submittedName>
</protein>
<feature type="region of interest" description="Disordered" evidence="1">
    <location>
        <begin position="1"/>
        <end position="64"/>
    </location>
</feature>
<name>A0A2W5NCT3_9SPHN</name>
<accession>A0A2W5NCT3</accession>
<dbReference type="Pfam" id="PF09673">
    <property type="entry name" value="TrbC_Ftype"/>
    <property type="match status" value="1"/>
</dbReference>
<evidence type="ECO:0000256" key="1">
    <source>
        <dbReference type="SAM" id="MobiDB-lite"/>
    </source>
</evidence>
<dbReference type="AlphaFoldDB" id="A0A2W5NCT3"/>
<dbReference type="InterPro" id="IPR019106">
    <property type="entry name" value="T4SS_TrbC"/>
</dbReference>
<feature type="compositionally biased region" description="Basic and acidic residues" evidence="1">
    <location>
        <begin position="30"/>
        <end position="54"/>
    </location>
</feature>
<evidence type="ECO:0000313" key="2">
    <source>
        <dbReference type="EMBL" id="PZQ50904.1"/>
    </source>
</evidence>
<proteinExistence type="predicted"/>